<dbReference type="InterPro" id="IPR009000">
    <property type="entry name" value="Transl_B-barrel_sf"/>
</dbReference>
<reference evidence="8 9" key="1">
    <citation type="submission" date="2018-10" db="EMBL/GenBank/DDBJ databases">
        <authorList>
            <person name="Chen W.-M."/>
        </authorList>
    </citation>
    <scope>NUCLEOTIDE SEQUENCE [LARGE SCALE GENOMIC DNA]</scope>
    <source>
        <strain evidence="8 9">H-5</strain>
    </source>
</reference>
<organism evidence="8 9">
    <name type="scientific">Pseudomethylobacillus aquaticus</name>
    <dbReference type="NCBI Taxonomy" id="2676064"/>
    <lineage>
        <taxon>Bacteria</taxon>
        <taxon>Pseudomonadati</taxon>
        <taxon>Pseudomonadota</taxon>
        <taxon>Betaproteobacteria</taxon>
        <taxon>Nitrosomonadales</taxon>
        <taxon>Methylophilaceae</taxon>
        <taxon>Pseudomethylobacillus</taxon>
    </lineage>
</organism>
<proteinExistence type="inferred from homology"/>
<evidence type="ECO:0000256" key="3">
    <source>
        <dbReference type="ARBA" id="ARBA00022552"/>
    </source>
</evidence>
<dbReference type="Pfam" id="PF01782">
    <property type="entry name" value="RimM"/>
    <property type="match status" value="1"/>
</dbReference>
<evidence type="ECO:0000313" key="9">
    <source>
        <dbReference type="Proteomes" id="UP000275137"/>
    </source>
</evidence>
<dbReference type="Gene3D" id="2.40.30.60">
    <property type="entry name" value="RimM"/>
    <property type="match status" value="1"/>
</dbReference>
<protein>
    <recommendedName>
        <fullName evidence="5">Ribosome maturation factor RimM</fullName>
    </recommendedName>
</protein>
<evidence type="ECO:0000259" key="7">
    <source>
        <dbReference type="Pfam" id="PF24986"/>
    </source>
</evidence>
<comment type="subcellular location">
    <subcellularLocation>
        <location evidence="5">Cytoplasm</location>
    </subcellularLocation>
</comment>
<dbReference type="InterPro" id="IPR011033">
    <property type="entry name" value="PRC_barrel-like_sf"/>
</dbReference>
<evidence type="ECO:0000313" key="8">
    <source>
        <dbReference type="EMBL" id="ROH87059.1"/>
    </source>
</evidence>
<comment type="similarity">
    <text evidence="5">Belongs to the RimM family.</text>
</comment>
<dbReference type="PANTHER" id="PTHR33692">
    <property type="entry name" value="RIBOSOME MATURATION FACTOR RIMM"/>
    <property type="match status" value="1"/>
</dbReference>
<dbReference type="SUPFAM" id="SSF50447">
    <property type="entry name" value="Translation proteins"/>
    <property type="match status" value="1"/>
</dbReference>
<dbReference type="InterPro" id="IPR002676">
    <property type="entry name" value="RimM_N"/>
</dbReference>
<evidence type="ECO:0000256" key="4">
    <source>
        <dbReference type="ARBA" id="ARBA00023186"/>
    </source>
</evidence>
<keyword evidence="4 5" id="KW-0143">Chaperone</keyword>
<comment type="subunit">
    <text evidence="5">Binds ribosomal protein uS19.</text>
</comment>
<keyword evidence="1 5" id="KW-0963">Cytoplasm</keyword>
<dbReference type="InterPro" id="IPR056792">
    <property type="entry name" value="PRC_RimM"/>
</dbReference>
<dbReference type="SUPFAM" id="SSF50346">
    <property type="entry name" value="PRC-barrel domain"/>
    <property type="match status" value="1"/>
</dbReference>
<dbReference type="GO" id="GO:0042274">
    <property type="term" value="P:ribosomal small subunit biogenesis"/>
    <property type="evidence" value="ECO:0007669"/>
    <property type="project" value="UniProtKB-UniRule"/>
</dbReference>
<comment type="function">
    <text evidence="5">An accessory protein needed during the final step in the assembly of 30S ribosomal subunit, possibly for assembly of the head region. Essential for efficient processing of 16S rRNA. May be needed both before and after RbfA during the maturation of 16S rRNA. It has affinity for free ribosomal 30S subunits but not for 70S ribosomes.</text>
</comment>
<feature type="domain" description="Ribosome maturation factor RimM PRC barrel" evidence="7">
    <location>
        <begin position="103"/>
        <end position="182"/>
    </location>
</feature>
<keyword evidence="3 5" id="KW-0698">rRNA processing</keyword>
<evidence type="ECO:0000259" key="6">
    <source>
        <dbReference type="Pfam" id="PF01782"/>
    </source>
</evidence>
<evidence type="ECO:0000256" key="5">
    <source>
        <dbReference type="HAMAP-Rule" id="MF_00014"/>
    </source>
</evidence>
<name>A0A3N0V2Q8_9PROT</name>
<dbReference type="InterPro" id="IPR036976">
    <property type="entry name" value="RimM_N_sf"/>
</dbReference>
<evidence type="ECO:0000256" key="1">
    <source>
        <dbReference type="ARBA" id="ARBA00022490"/>
    </source>
</evidence>
<dbReference type="EMBL" id="RJVP01000002">
    <property type="protein sequence ID" value="ROH87059.1"/>
    <property type="molecule type" value="Genomic_DNA"/>
</dbReference>
<accession>A0A3N0V2Q8</accession>
<dbReference type="RefSeq" id="WP_123236864.1">
    <property type="nucleotide sequence ID" value="NZ_RJVP01000002.1"/>
</dbReference>
<dbReference type="AlphaFoldDB" id="A0A3N0V2Q8"/>
<comment type="domain">
    <text evidence="5">The PRC barrel domain binds ribosomal protein uS19.</text>
</comment>
<dbReference type="NCBIfam" id="TIGR02273">
    <property type="entry name" value="16S_RimM"/>
    <property type="match status" value="1"/>
</dbReference>
<dbReference type="GO" id="GO:0006364">
    <property type="term" value="P:rRNA processing"/>
    <property type="evidence" value="ECO:0007669"/>
    <property type="project" value="UniProtKB-UniRule"/>
</dbReference>
<feature type="domain" description="RimM N-terminal" evidence="6">
    <location>
        <begin position="10"/>
        <end position="92"/>
    </location>
</feature>
<evidence type="ECO:0000256" key="2">
    <source>
        <dbReference type="ARBA" id="ARBA00022517"/>
    </source>
</evidence>
<dbReference type="Pfam" id="PF24986">
    <property type="entry name" value="PRC_RimM"/>
    <property type="match status" value="1"/>
</dbReference>
<dbReference type="InterPro" id="IPR011961">
    <property type="entry name" value="RimM"/>
</dbReference>
<dbReference type="Proteomes" id="UP000275137">
    <property type="component" value="Unassembled WGS sequence"/>
</dbReference>
<sequence>METAASQMVVMGRIVAPYGIFGWLKIQPDTETLDSLLDYPDWWLGKNGQWQKYAVETAKMHGNTLVVKLEGVDDRDAAFAMKSRQVAVPREQLPVPDENEYYWSDLIGLDVVNLQQVPLGRVIDVFETGANDVLVVKQVAVEQATKQDDKEAEARERLIPFIAQVVLEVDITARTMQVDWDETF</sequence>
<gene>
    <name evidence="5 8" type="primary">rimM</name>
    <name evidence="8" type="ORF">ED236_05080</name>
</gene>
<keyword evidence="9" id="KW-1185">Reference proteome</keyword>
<dbReference type="HAMAP" id="MF_00014">
    <property type="entry name" value="Ribosome_mat_RimM"/>
    <property type="match status" value="1"/>
</dbReference>
<dbReference type="GO" id="GO:0005737">
    <property type="term" value="C:cytoplasm"/>
    <property type="evidence" value="ECO:0007669"/>
    <property type="project" value="UniProtKB-SubCell"/>
</dbReference>
<dbReference type="Gene3D" id="2.30.30.240">
    <property type="entry name" value="PRC-barrel domain"/>
    <property type="match status" value="1"/>
</dbReference>
<keyword evidence="2 5" id="KW-0690">Ribosome biogenesis</keyword>
<dbReference type="GO" id="GO:0005840">
    <property type="term" value="C:ribosome"/>
    <property type="evidence" value="ECO:0007669"/>
    <property type="project" value="InterPro"/>
</dbReference>
<dbReference type="GO" id="GO:0043022">
    <property type="term" value="F:ribosome binding"/>
    <property type="evidence" value="ECO:0007669"/>
    <property type="project" value="InterPro"/>
</dbReference>
<dbReference type="PANTHER" id="PTHR33692:SF1">
    <property type="entry name" value="RIBOSOME MATURATION FACTOR RIMM"/>
    <property type="match status" value="1"/>
</dbReference>
<comment type="caution">
    <text evidence="8">The sequence shown here is derived from an EMBL/GenBank/DDBJ whole genome shotgun (WGS) entry which is preliminary data.</text>
</comment>